<dbReference type="InterPro" id="IPR036097">
    <property type="entry name" value="HisK_dim/P_sf"/>
</dbReference>
<protein>
    <recommendedName>
        <fullName evidence="2">histidine kinase</fullName>
        <ecNumber evidence="2">2.7.13.3</ecNumber>
    </recommendedName>
</protein>
<dbReference type="InterPro" id="IPR004358">
    <property type="entry name" value="Sig_transdc_His_kin-like_C"/>
</dbReference>
<evidence type="ECO:0000256" key="8">
    <source>
        <dbReference type="ARBA" id="ARBA00023012"/>
    </source>
</evidence>
<evidence type="ECO:0000256" key="4">
    <source>
        <dbReference type="ARBA" id="ARBA00022679"/>
    </source>
</evidence>
<dbReference type="Pfam" id="PF02518">
    <property type="entry name" value="HATPase_c"/>
    <property type="match status" value="1"/>
</dbReference>
<dbReference type="PANTHER" id="PTHR43065">
    <property type="entry name" value="SENSOR HISTIDINE KINASE"/>
    <property type="match status" value="1"/>
</dbReference>
<evidence type="ECO:0000256" key="1">
    <source>
        <dbReference type="ARBA" id="ARBA00000085"/>
    </source>
</evidence>
<comment type="catalytic activity">
    <reaction evidence="1">
        <text>ATP + protein L-histidine = ADP + protein N-phospho-L-histidine.</text>
        <dbReference type="EC" id="2.7.13.3"/>
    </reaction>
</comment>
<evidence type="ECO:0000256" key="5">
    <source>
        <dbReference type="ARBA" id="ARBA00022741"/>
    </source>
</evidence>
<accession>I7Z7S9</accession>
<dbReference type="SUPFAM" id="SSF55785">
    <property type="entry name" value="PYP-like sensor domain (PAS domain)"/>
    <property type="match status" value="1"/>
</dbReference>
<feature type="coiled-coil region" evidence="9">
    <location>
        <begin position="93"/>
        <end position="124"/>
    </location>
</feature>
<keyword evidence="4" id="KW-0808">Transferase</keyword>
<dbReference type="EC" id="2.7.13.3" evidence="2"/>
<dbReference type="InterPro" id="IPR035965">
    <property type="entry name" value="PAS-like_dom_sf"/>
</dbReference>
<name>I7Z7S9_9GAMM</name>
<evidence type="ECO:0000256" key="7">
    <source>
        <dbReference type="ARBA" id="ARBA00022840"/>
    </source>
</evidence>
<dbReference type="GO" id="GO:0000155">
    <property type="term" value="F:phosphorelay sensor kinase activity"/>
    <property type="evidence" value="ECO:0007669"/>
    <property type="project" value="InterPro"/>
</dbReference>
<keyword evidence="3" id="KW-0597">Phosphoprotein</keyword>
<dbReference type="SMART" id="SM00387">
    <property type="entry name" value="HATPase_c"/>
    <property type="match status" value="1"/>
</dbReference>
<keyword evidence="6" id="KW-0418">Kinase</keyword>
<dbReference type="InterPro" id="IPR005467">
    <property type="entry name" value="His_kinase_dom"/>
</dbReference>
<evidence type="ECO:0000256" key="9">
    <source>
        <dbReference type="SAM" id="Coils"/>
    </source>
</evidence>
<sequence>MELHAGNMDSETSLRAKLRLAETEIEQMKVAVEDMLGESSRFYTEIQRLQSEVDHSRQKYLAIDSTARRLQAELLPREISAAIPRLERGTEVLEALGAHLRDTRRQLREALESVERRTTEQAQRLTRASIREHELRLDLALRYARACRWDWNPDTDELLIGGGDPEITSLFGPAPPTNATMWQERLKPSDRELLRDSLQRCQSEGDEVDVQFRVRPAGRALYWLAARGGLVLRPDGSRWVIGLVTDVTAMKLAETVLMQANATLSRQAAEHSSETRKAQAQLQQKQKIEALGMIASGVAHDFNNLLSVIGNNAYLLSCTEDSRRRSSLVAQILKATDRGGQLTSRLLSFGKPGAQLVEQLKLADDRSELRDLLGNSLRSNLRLDIIIEPALWSVCVDRNELHLALLNLCINARDAVAGEGRIELRARNREFGPADVEGLEIEAGDYVEIQMHDSGCGIAPEMAERIFEPFFTTKDKGHGTGLGLSQVISFARNNGGTVLLHSQPGRGSVFSILLPASPQAAPLEHSSCLTP</sequence>
<dbReference type="PRINTS" id="PR00344">
    <property type="entry name" value="BCTRLSENSOR"/>
</dbReference>
<comment type="caution">
    <text evidence="11">The sequence shown here is derived from an EMBL/GenBank/DDBJ whole genome shotgun (WGS) entry which is preliminary data.</text>
</comment>
<organism evidence="11 12">
    <name type="scientific">Hydrocarboniphaga effusa AP103</name>
    <dbReference type="NCBI Taxonomy" id="1172194"/>
    <lineage>
        <taxon>Bacteria</taxon>
        <taxon>Pseudomonadati</taxon>
        <taxon>Pseudomonadota</taxon>
        <taxon>Gammaproteobacteria</taxon>
        <taxon>Nevskiales</taxon>
        <taxon>Nevskiaceae</taxon>
        <taxon>Hydrocarboniphaga</taxon>
    </lineage>
</organism>
<dbReference type="STRING" id="1172194.WQQ_41070"/>
<evidence type="ECO:0000256" key="2">
    <source>
        <dbReference type="ARBA" id="ARBA00012438"/>
    </source>
</evidence>
<keyword evidence="5" id="KW-0547">Nucleotide-binding</keyword>
<evidence type="ECO:0000313" key="12">
    <source>
        <dbReference type="Proteomes" id="UP000003704"/>
    </source>
</evidence>
<dbReference type="Gene3D" id="1.10.287.130">
    <property type="match status" value="1"/>
</dbReference>
<keyword evidence="7" id="KW-0067">ATP-binding</keyword>
<feature type="domain" description="Histidine kinase" evidence="10">
    <location>
        <begin position="297"/>
        <end position="518"/>
    </location>
</feature>
<dbReference type="PROSITE" id="PS50109">
    <property type="entry name" value="HIS_KIN"/>
    <property type="match status" value="1"/>
</dbReference>
<keyword evidence="12" id="KW-1185">Reference proteome</keyword>
<dbReference type="InterPro" id="IPR036890">
    <property type="entry name" value="HATPase_C_sf"/>
</dbReference>
<keyword evidence="8" id="KW-0902">Two-component regulatory system</keyword>
<keyword evidence="9" id="KW-0175">Coiled coil</keyword>
<dbReference type="Gene3D" id="3.30.565.10">
    <property type="entry name" value="Histidine kinase-like ATPase, C-terminal domain"/>
    <property type="match status" value="1"/>
</dbReference>
<dbReference type="AlphaFoldDB" id="I7Z7S9"/>
<proteinExistence type="predicted"/>
<gene>
    <name evidence="11" type="ORF">WQQ_41070</name>
</gene>
<evidence type="ECO:0000259" key="10">
    <source>
        <dbReference type="PROSITE" id="PS50109"/>
    </source>
</evidence>
<dbReference type="EMBL" id="AKGD01000004">
    <property type="protein sequence ID" value="EIT67672.1"/>
    <property type="molecule type" value="Genomic_DNA"/>
</dbReference>
<dbReference type="Gene3D" id="3.30.450.20">
    <property type="entry name" value="PAS domain"/>
    <property type="match status" value="1"/>
</dbReference>
<dbReference type="SMART" id="SM00388">
    <property type="entry name" value="HisKA"/>
    <property type="match status" value="1"/>
</dbReference>
<dbReference type="SUPFAM" id="SSF47384">
    <property type="entry name" value="Homodimeric domain of signal transducing histidine kinase"/>
    <property type="match status" value="1"/>
</dbReference>
<dbReference type="Proteomes" id="UP000003704">
    <property type="component" value="Unassembled WGS sequence"/>
</dbReference>
<dbReference type="PANTHER" id="PTHR43065:SF46">
    <property type="entry name" value="C4-DICARBOXYLATE TRANSPORT SENSOR PROTEIN DCTB"/>
    <property type="match status" value="1"/>
</dbReference>
<dbReference type="SUPFAM" id="SSF55874">
    <property type="entry name" value="ATPase domain of HSP90 chaperone/DNA topoisomerase II/histidine kinase"/>
    <property type="match status" value="1"/>
</dbReference>
<dbReference type="InterPro" id="IPR003661">
    <property type="entry name" value="HisK_dim/P_dom"/>
</dbReference>
<dbReference type="InterPro" id="IPR003594">
    <property type="entry name" value="HATPase_dom"/>
</dbReference>
<evidence type="ECO:0000256" key="6">
    <source>
        <dbReference type="ARBA" id="ARBA00022777"/>
    </source>
</evidence>
<dbReference type="GO" id="GO:0005524">
    <property type="term" value="F:ATP binding"/>
    <property type="evidence" value="ECO:0007669"/>
    <property type="project" value="UniProtKB-KW"/>
</dbReference>
<dbReference type="InterPro" id="IPR013655">
    <property type="entry name" value="PAS_fold_3"/>
</dbReference>
<dbReference type="Pfam" id="PF08447">
    <property type="entry name" value="PAS_3"/>
    <property type="match status" value="1"/>
</dbReference>
<evidence type="ECO:0000313" key="11">
    <source>
        <dbReference type="EMBL" id="EIT67672.1"/>
    </source>
</evidence>
<reference evidence="11 12" key="1">
    <citation type="journal article" date="2012" name="J. Bacteriol.">
        <title>Genome Sequence of n-Alkane-Degrading Hydrocarboniphaga effusa Strain AP103T (ATCC BAA-332T).</title>
        <authorList>
            <person name="Chang H.K."/>
            <person name="Zylstra G.J."/>
            <person name="Chae J.C."/>
        </authorList>
    </citation>
    <scope>NUCLEOTIDE SEQUENCE [LARGE SCALE GENOMIC DNA]</scope>
    <source>
        <strain evidence="11 12">AP103</strain>
    </source>
</reference>
<evidence type="ECO:0000256" key="3">
    <source>
        <dbReference type="ARBA" id="ARBA00022553"/>
    </source>
</evidence>